<dbReference type="Proteomes" id="UP000477911">
    <property type="component" value="Unassembled WGS sequence"/>
</dbReference>
<name>A0A6L7GB08_9RHOB</name>
<proteinExistence type="predicted"/>
<sequence length="87" mass="8924">MTQIASKILGTVNAPYGANLSASQLAACISDIAATQSAMGPVFSFFSELAPELQNDFVAEMGLSAAKVRSVAEIMQASCPFPLALAA</sequence>
<organism evidence="1 2">
    <name type="scientific">Pseudooceanicola albus</name>
    <dbReference type="NCBI Taxonomy" id="2692189"/>
    <lineage>
        <taxon>Bacteria</taxon>
        <taxon>Pseudomonadati</taxon>
        <taxon>Pseudomonadota</taxon>
        <taxon>Alphaproteobacteria</taxon>
        <taxon>Rhodobacterales</taxon>
        <taxon>Paracoccaceae</taxon>
        <taxon>Pseudooceanicola</taxon>
    </lineage>
</organism>
<reference evidence="1 2" key="1">
    <citation type="submission" date="2019-12" db="EMBL/GenBank/DDBJ databases">
        <authorList>
            <person name="Li M."/>
        </authorList>
    </citation>
    <scope>NUCLEOTIDE SEQUENCE [LARGE SCALE GENOMIC DNA]</scope>
    <source>
        <strain evidence="1 2">GBMRC 2024</strain>
    </source>
</reference>
<evidence type="ECO:0000313" key="1">
    <source>
        <dbReference type="EMBL" id="MXN21241.1"/>
    </source>
</evidence>
<dbReference type="RefSeq" id="WP_160897348.1">
    <property type="nucleotide sequence ID" value="NZ_WUMU01000071.1"/>
</dbReference>
<comment type="caution">
    <text evidence="1">The sequence shown here is derived from an EMBL/GenBank/DDBJ whole genome shotgun (WGS) entry which is preliminary data.</text>
</comment>
<accession>A0A6L7GB08</accession>
<dbReference type="EMBL" id="WUMU01000071">
    <property type="protein sequence ID" value="MXN21241.1"/>
    <property type="molecule type" value="Genomic_DNA"/>
</dbReference>
<keyword evidence="2" id="KW-1185">Reference proteome</keyword>
<evidence type="ECO:0000313" key="2">
    <source>
        <dbReference type="Proteomes" id="UP000477911"/>
    </source>
</evidence>
<dbReference type="AlphaFoldDB" id="A0A6L7GB08"/>
<gene>
    <name evidence="1" type="ORF">GR170_25815</name>
</gene>
<protein>
    <submittedName>
        <fullName evidence="1">Uncharacterized protein</fullName>
    </submittedName>
</protein>